<evidence type="ECO:0000313" key="4">
    <source>
        <dbReference type="Proteomes" id="UP000448867"/>
    </source>
</evidence>
<dbReference type="EMBL" id="WKKI01000004">
    <property type="protein sequence ID" value="MRX71333.1"/>
    <property type="molecule type" value="Genomic_DNA"/>
</dbReference>
<dbReference type="Gene3D" id="1.10.150.280">
    <property type="entry name" value="AF1531-like domain"/>
    <property type="match status" value="1"/>
</dbReference>
<dbReference type="InterPro" id="IPR003583">
    <property type="entry name" value="Hlx-hairpin-Hlx_DNA-bd_motif"/>
</dbReference>
<dbReference type="OrthoDB" id="9790239at2"/>
<keyword evidence="1" id="KW-1133">Transmembrane helix</keyword>
<dbReference type="InterPro" id="IPR004509">
    <property type="entry name" value="Competence_ComEA_HhH"/>
</dbReference>
<gene>
    <name evidence="3" type="ORF">GJU40_03990</name>
</gene>
<sequence length="220" mass="23987">MTLVKYVKSGGVMEHLQKNKILLALLLLFVSIVCIVFWRSGEHNANKPQEEFEELTTVTSEEIQELTVEQKEKDMLIMVDVKGAVKTPGVYQISSGGRAFHAIEAAGGLHEAADDKFINLAQKLEDGSVLYVPAIGEMHGLPPLWGQEAESAGEEKKTVNINAASQEELQSLTGIGPAKAGAIIQYREEHGGFVSIEDIKKVSGIGEKSFEKLKENIAVK</sequence>
<dbReference type="GO" id="GO:0006281">
    <property type="term" value="P:DNA repair"/>
    <property type="evidence" value="ECO:0007669"/>
    <property type="project" value="InterPro"/>
</dbReference>
<keyword evidence="3" id="KW-0238">DNA-binding</keyword>
<dbReference type="Proteomes" id="UP000448867">
    <property type="component" value="Unassembled WGS sequence"/>
</dbReference>
<accession>A0A7X2LY27</accession>
<dbReference type="InterPro" id="IPR010994">
    <property type="entry name" value="RuvA_2-like"/>
</dbReference>
<dbReference type="InterPro" id="IPR019554">
    <property type="entry name" value="Soluble_ligand-bd"/>
</dbReference>
<feature type="domain" description="Helix-hairpin-helix DNA-binding motif class 1" evidence="2">
    <location>
        <begin position="197"/>
        <end position="216"/>
    </location>
</feature>
<keyword evidence="1" id="KW-0812">Transmembrane</keyword>
<comment type="caution">
    <text evidence="3">The sequence shown here is derived from an EMBL/GenBank/DDBJ whole genome shotgun (WGS) entry which is preliminary data.</text>
</comment>
<keyword evidence="1" id="KW-0472">Membrane</keyword>
<organism evidence="3 4">
    <name type="scientific">Metabacillus lacus</name>
    <dbReference type="NCBI Taxonomy" id="1983721"/>
    <lineage>
        <taxon>Bacteria</taxon>
        <taxon>Bacillati</taxon>
        <taxon>Bacillota</taxon>
        <taxon>Bacilli</taxon>
        <taxon>Bacillales</taxon>
        <taxon>Bacillaceae</taxon>
        <taxon>Metabacillus</taxon>
    </lineage>
</organism>
<dbReference type="AlphaFoldDB" id="A0A7X2LY27"/>
<dbReference type="NCBIfam" id="TIGR00426">
    <property type="entry name" value="competence protein ComEA helix-hairpin-helix repeat region"/>
    <property type="match status" value="1"/>
</dbReference>
<dbReference type="GO" id="GO:0015628">
    <property type="term" value="P:protein secretion by the type II secretion system"/>
    <property type="evidence" value="ECO:0007669"/>
    <property type="project" value="TreeGrafter"/>
</dbReference>
<dbReference type="GO" id="GO:0015627">
    <property type="term" value="C:type II protein secretion system complex"/>
    <property type="evidence" value="ECO:0007669"/>
    <property type="project" value="TreeGrafter"/>
</dbReference>
<evidence type="ECO:0000313" key="3">
    <source>
        <dbReference type="EMBL" id="MRX71333.1"/>
    </source>
</evidence>
<reference evidence="3 4" key="1">
    <citation type="submission" date="2019-11" db="EMBL/GenBank/DDBJ databases">
        <title>Bacillus lacus genome.</title>
        <authorList>
            <person name="Allen C.J."/>
            <person name="Newman J.D."/>
        </authorList>
    </citation>
    <scope>NUCLEOTIDE SEQUENCE [LARGE SCALE GENOMIC DNA]</scope>
    <source>
        <strain evidence="3 4">KCTC 33946</strain>
    </source>
</reference>
<keyword evidence="4" id="KW-1185">Reference proteome</keyword>
<dbReference type="Pfam" id="PF10531">
    <property type="entry name" value="SLBB"/>
    <property type="match status" value="1"/>
</dbReference>
<dbReference type="GO" id="GO:0003677">
    <property type="term" value="F:DNA binding"/>
    <property type="evidence" value="ECO:0007669"/>
    <property type="project" value="UniProtKB-KW"/>
</dbReference>
<protein>
    <submittedName>
        <fullName evidence="3">ComEA family DNA-binding protein</fullName>
    </submittedName>
</protein>
<feature type="domain" description="Helix-hairpin-helix DNA-binding motif class 1" evidence="2">
    <location>
        <begin position="167"/>
        <end position="186"/>
    </location>
</feature>
<evidence type="ECO:0000256" key="1">
    <source>
        <dbReference type="SAM" id="Phobius"/>
    </source>
</evidence>
<dbReference type="SUPFAM" id="SSF47781">
    <property type="entry name" value="RuvA domain 2-like"/>
    <property type="match status" value="1"/>
</dbReference>
<name>A0A7X2LY27_9BACI</name>
<dbReference type="PANTHER" id="PTHR21180">
    <property type="entry name" value="ENDONUCLEASE/EXONUCLEASE/PHOSPHATASE FAMILY DOMAIN-CONTAINING PROTEIN 1"/>
    <property type="match status" value="1"/>
</dbReference>
<feature type="transmembrane region" description="Helical" evidence="1">
    <location>
        <begin position="21"/>
        <end position="38"/>
    </location>
</feature>
<evidence type="ECO:0000259" key="2">
    <source>
        <dbReference type="SMART" id="SM00278"/>
    </source>
</evidence>
<proteinExistence type="predicted"/>
<dbReference type="PANTHER" id="PTHR21180:SF32">
    <property type="entry name" value="ENDONUCLEASE_EXONUCLEASE_PHOSPHATASE FAMILY DOMAIN-CONTAINING PROTEIN 1"/>
    <property type="match status" value="1"/>
</dbReference>
<dbReference type="InterPro" id="IPR051675">
    <property type="entry name" value="Endo/Exo/Phosphatase_dom_1"/>
</dbReference>
<dbReference type="Pfam" id="PF12836">
    <property type="entry name" value="HHH_3"/>
    <property type="match status" value="1"/>
</dbReference>
<dbReference type="SMART" id="SM00278">
    <property type="entry name" value="HhH1"/>
    <property type="match status" value="2"/>
</dbReference>